<dbReference type="GeneID" id="17320447"/>
<name>R7QS00_CHOCR</name>
<evidence type="ECO:0000313" key="4">
    <source>
        <dbReference type="Proteomes" id="UP000012073"/>
    </source>
</evidence>
<reference evidence="4" key="1">
    <citation type="journal article" date="2013" name="Proc. Natl. Acad. Sci. U.S.A.">
        <title>Genome structure and metabolic features in the red seaweed Chondrus crispus shed light on evolution of the Archaeplastida.</title>
        <authorList>
            <person name="Collen J."/>
            <person name="Porcel B."/>
            <person name="Carre W."/>
            <person name="Ball S.G."/>
            <person name="Chaparro C."/>
            <person name="Tonon T."/>
            <person name="Barbeyron T."/>
            <person name="Michel G."/>
            <person name="Noel B."/>
            <person name="Valentin K."/>
            <person name="Elias M."/>
            <person name="Artiguenave F."/>
            <person name="Arun A."/>
            <person name="Aury J.M."/>
            <person name="Barbosa-Neto J.F."/>
            <person name="Bothwell J.H."/>
            <person name="Bouget F.Y."/>
            <person name="Brillet L."/>
            <person name="Cabello-Hurtado F."/>
            <person name="Capella-Gutierrez S."/>
            <person name="Charrier B."/>
            <person name="Cladiere L."/>
            <person name="Cock J.M."/>
            <person name="Coelho S.M."/>
            <person name="Colleoni C."/>
            <person name="Czjzek M."/>
            <person name="Da Silva C."/>
            <person name="Delage L."/>
            <person name="Denoeud F."/>
            <person name="Deschamps P."/>
            <person name="Dittami S.M."/>
            <person name="Gabaldon T."/>
            <person name="Gachon C.M."/>
            <person name="Groisillier A."/>
            <person name="Herve C."/>
            <person name="Jabbari K."/>
            <person name="Katinka M."/>
            <person name="Kloareg B."/>
            <person name="Kowalczyk N."/>
            <person name="Labadie K."/>
            <person name="Leblanc C."/>
            <person name="Lopez P.J."/>
            <person name="McLachlan D.H."/>
            <person name="Meslet-Cladiere L."/>
            <person name="Moustafa A."/>
            <person name="Nehr Z."/>
            <person name="Nyvall Collen P."/>
            <person name="Panaud O."/>
            <person name="Partensky F."/>
            <person name="Poulain J."/>
            <person name="Rensing S.A."/>
            <person name="Rousvoal S."/>
            <person name="Samson G."/>
            <person name="Symeonidi A."/>
            <person name="Weissenbach J."/>
            <person name="Zambounis A."/>
            <person name="Wincker P."/>
            <person name="Boyen C."/>
        </authorList>
    </citation>
    <scope>NUCLEOTIDE SEQUENCE [LARGE SCALE GENOMIC DNA]</scope>
    <source>
        <strain evidence="4">cv. Stackhouse</strain>
    </source>
</reference>
<dbReference type="Gramene" id="CDF40904">
    <property type="protein sequence ID" value="CDF40904"/>
    <property type="gene ID" value="CHC_T00007462001"/>
</dbReference>
<protein>
    <submittedName>
        <fullName evidence="3">Uncharacterized protein</fullName>
    </submittedName>
</protein>
<evidence type="ECO:0000256" key="1">
    <source>
        <dbReference type="SAM" id="MobiDB-lite"/>
    </source>
</evidence>
<organism evidence="3 4">
    <name type="scientific">Chondrus crispus</name>
    <name type="common">Carrageen Irish moss</name>
    <name type="synonym">Polymorpha crispa</name>
    <dbReference type="NCBI Taxonomy" id="2769"/>
    <lineage>
        <taxon>Eukaryota</taxon>
        <taxon>Rhodophyta</taxon>
        <taxon>Florideophyceae</taxon>
        <taxon>Rhodymeniophycidae</taxon>
        <taxon>Gigartinales</taxon>
        <taxon>Gigartinaceae</taxon>
        <taxon>Chondrus</taxon>
    </lineage>
</organism>
<reference evidence="3" key="3">
    <citation type="submission" date="2013-05" db="EMBL/GenBank/DDBJ databases">
        <authorList>
            <person name="Genoscope - CEA"/>
        </authorList>
    </citation>
    <scope>NUCLEOTIDE SEQUENCE</scope>
    <source>
        <strain evidence="3">Stackhouse</strain>
    </source>
</reference>
<dbReference type="Proteomes" id="UP000012073">
    <property type="component" value="Unassembled WGS sequence"/>
</dbReference>
<evidence type="ECO:0000313" key="3">
    <source>
        <dbReference type="EMBL" id="CDF40904.1"/>
    </source>
</evidence>
<dbReference type="AlphaFoldDB" id="R7QS00"/>
<evidence type="ECO:0000313" key="2">
    <source>
        <dbReference type="EMBL" id="CDF32927.1"/>
    </source>
</evidence>
<dbReference type="RefSeq" id="XP_005711198.1">
    <property type="nucleotide sequence ID" value="XM_005711141.1"/>
</dbReference>
<dbReference type="KEGG" id="ccp:CHC_T00001810001"/>
<keyword evidence="4" id="KW-1185">Reference proteome</keyword>
<feature type="region of interest" description="Disordered" evidence="1">
    <location>
        <begin position="1"/>
        <end position="30"/>
    </location>
</feature>
<dbReference type="EMBL" id="HG002267">
    <property type="protein sequence ID" value="CDF40904.1"/>
    <property type="molecule type" value="Genomic_DNA"/>
</dbReference>
<dbReference type="GeneID" id="17318930"/>
<proteinExistence type="predicted"/>
<reference evidence="3" key="2">
    <citation type="journal article" date="2013" name="Proc. Natl. Acad. Sci. U.S.A.">
        <title>Genome structure and metabolic features in the red seaweed Chondrus crispus shed light on evolution of the Archaeplastida.</title>
        <authorList>
            <person name="Collen J."/>
            <person name="Porcel B."/>
            <person name="Carre W."/>
            <person name="Ball S.G."/>
            <person name="Chaparro C."/>
            <person name="Tonon T."/>
            <person name="Barbeyron T."/>
            <person name="Michel G."/>
            <person name="Noel B."/>
            <person name="Valentin K."/>
            <person name="Elias M."/>
            <person name="Artiguenave F."/>
            <person name="Arun A."/>
            <person name="Aury J.M."/>
            <person name="Barbosa-Neto J.F."/>
            <person name="Bothwell J.H."/>
            <person name="Bouget F.Y."/>
            <person name="Brillet L."/>
            <person name="Cabello-Hurtado F."/>
            <person name="Capella-Gutierrez S."/>
            <person name="Charrier B."/>
            <person name="Cladiere L."/>
            <person name="Cock J.M."/>
            <person name="Coelho S.M."/>
            <person name="Colleoni C."/>
            <person name="Czjzek M."/>
            <person name="Da Silva C."/>
            <person name="Delage L."/>
            <person name="Denoeud F."/>
            <person name="Deschamps P."/>
            <person name="Dittami S.M."/>
            <person name="Gabalden T."/>
            <person name="Gachon C.M."/>
            <person name="Groisillier A."/>
            <person name="Herve C."/>
            <person name="Jabbari K."/>
            <person name="Katinka M."/>
            <person name="Kloareg B."/>
            <person name="Kowalczyk N."/>
            <person name="Labadie K."/>
            <person name="Leblanc C."/>
            <person name="Lopez P.J."/>
            <person name="McLachlan D.H."/>
            <person name="Meslet-Cladiere L."/>
            <person name="Moustafa A."/>
            <person name="Nehr Z."/>
            <person name="Nyvall Collen P."/>
            <person name="Panaud O."/>
            <person name="Partensky F."/>
            <person name="Poulain J."/>
            <person name="Rensing S.A."/>
            <person name="Rousvoal S."/>
            <person name="Samson G."/>
            <person name="Symeonidi A."/>
            <person name="Weissenbach J."/>
            <person name="Zambounis A."/>
            <person name="Wincker P."/>
            <person name="Boyen C."/>
        </authorList>
    </citation>
    <scope>NUCLEOTIDE SEQUENCE [LARGE SCALE GENOMIC DNA]</scope>
    <source>
        <strain evidence="3">Stackhouse</strain>
    </source>
</reference>
<dbReference type="EMBL" id="HG001615">
    <property type="protein sequence ID" value="CDF32927.1"/>
    <property type="molecule type" value="Genomic_DNA"/>
</dbReference>
<feature type="compositionally biased region" description="Polar residues" evidence="1">
    <location>
        <begin position="10"/>
        <end position="30"/>
    </location>
</feature>
<dbReference type="RefSeq" id="XP_005712730.1">
    <property type="nucleotide sequence ID" value="XM_005712673.1"/>
</dbReference>
<accession>R7QS00</accession>
<dbReference type="Gramene" id="CDF32927">
    <property type="protein sequence ID" value="CDF32927"/>
    <property type="gene ID" value="CHC_T00001810001"/>
</dbReference>
<sequence>MKESAEKEASQSGNEQTSSMNELKESPQSP</sequence>
<gene>
    <name evidence="2" type="ORF">CHC_T00001810001</name>
    <name evidence="3" type="ORF">CHC_T00007462001</name>
</gene>
<dbReference type="KEGG" id="ccp:CHC_T00007462001"/>